<gene>
    <name evidence="1" type="ORF">TCEB3V08_LOCUS2495</name>
</gene>
<reference evidence="1" key="1">
    <citation type="submission" date="2020-11" db="EMBL/GenBank/DDBJ databases">
        <authorList>
            <person name="Tran Van P."/>
        </authorList>
    </citation>
    <scope>NUCLEOTIDE SEQUENCE</scope>
</reference>
<name>A0A7R9CGG6_TIMCR</name>
<organism evidence="1">
    <name type="scientific">Timema cristinae</name>
    <name type="common">Walking stick</name>
    <dbReference type="NCBI Taxonomy" id="61476"/>
    <lineage>
        <taxon>Eukaryota</taxon>
        <taxon>Metazoa</taxon>
        <taxon>Ecdysozoa</taxon>
        <taxon>Arthropoda</taxon>
        <taxon>Hexapoda</taxon>
        <taxon>Insecta</taxon>
        <taxon>Pterygota</taxon>
        <taxon>Neoptera</taxon>
        <taxon>Polyneoptera</taxon>
        <taxon>Phasmatodea</taxon>
        <taxon>Timematodea</taxon>
        <taxon>Timematoidea</taxon>
        <taxon>Timematidae</taxon>
        <taxon>Timema</taxon>
    </lineage>
</organism>
<dbReference type="AlphaFoldDB" id="A0A7R9CGG6"/>
<protein>
    <submittedName>
        <fullName evidence="1">Uncharacterized protein</fullName>
    </submittedName>
</protein>
<dbReference type="EMBL" id="OC317010">
    <property type="protein sequence ID" value="CAD7394572.1"/>
    <property type="molecule type" value="Genomic_DNA"/>
</dbReference>
<sequence>MEFRSECTSADVVSAYSCHGRWEDNGIHYLITTPLSRSSHGARRYCFMYREQEGVVHFSSSSDSCQRNISPGIGGALAFNVTSSESSGQNPGPDLEIMSSFPGTSRFIYEAVSLERSQTLPRENE</sequence>
<evidence type="ECO:0000313" key="1">
    <source>
        <dbReference type="EMBL" id="CAD7394572.1"/>
    </source>
</evidence>
<accession>A0A7R9CGG6</accession>
<proteinExistence type="predicted"/>